<evidence type="ECO:0000313" key="10">
    <source>
        <dbReference type="EMBL" id="UTI63887.1"/>
    </source>
</evidence>
<dbReference type="InterPro" id="IPR017896">
    <property type="entry name" value="4Fe4S_Fe-S-bd"/>
</dbReference>
<keyword evidence="11" id="KW-1185">Reference proteome</keyword>
<sequence>MAYVINQPCIGTKDTSCVEVCPVDCIHPTPDEPDFDTAEQLYIDPEECIDCDACVEACPVDAITPEDQVPPEWQQYIEINAAFYRNRPS</sequence>
<dbReference type="RefSeq" id="WP_254570607.1">
    <property type="nucleotide sequence ID" value="NZ_CP098502.1"/>
</dbReference>
<keyword evidence="8" id="KW-0003">3Fe-4S</keyword>
<keyword evidence="2 8" id="KW-0813">Transport</keyword>
<dbReference type="PROSITE" id="PS00198">
    <property type="entry name" value="4FE4S_FER_1"/>
    <property type="match status" value="1"/>
</dbReference>
<keyword evidence="5 8" id="KW-0249">Electron transport</keyword>
<proteinExistence type="predicted"/>
<keyword evidence="3 8" id="KW-0004">4Fe-4S</keyword>
<comment type="cofactor">
    <cofactor evidence="8">
        <name>[3Fe-4S] cluster</name>
        <dbReference type="ChEBI" id="CHEBI:21137"/>
    </cofactor>
    <text evidence="8">Binds 1 [3Fe-4S] cluster.</text>
</comment>
<evidence type="ECO:0000256" key="1">
    <source>
        <dbReference type="ARBA" id="ARBA00001966"/>
    </source>
</evidence>
<feature type="domain" description="4Fe-4S ferredoxin-type" evidence="9">
    <location>
        <begin position="39"/>
        <end position="68"/>
    </location>
</feature>
<keyword evidence="4 8" id="KW-0479">Metal-binding</keyword>
<dbReference type="Pfam" id="PF12838">
    <property type="entry name" value="Fer4_7"/>
    <property type="match status" value="1"/>
</dbReference>
<keyword evidence="7 8" id="KW-0411">Iron-sulfur</keyword>
<evidence type="ECO:0000256" key="8">
    <source>
        <dbReference type="RuleBase" id="RU365098"/>
    </source>
</evidence>
<dbReference type="InterPro" id="IPR000813">
    <property type="entry name" value="7Fe_ferredoxin"/>
</dbReference>
<dbReference type="SUPFAM" id="SSF54862">
    <property type="entry name" value="4Fe-4S ferredoxins"/>
    <property type="match status" value="1"/>
</dbReference>
<dbReference type="InterPro" id="IPR050294">
    <property type="entry name" value="RnfB_subfamily"/>
</dbReference>
<protein>
    <recommendedName>
        <fullName evidence="8">Ferredoxin</fullName>
    </recommendedName>
</protein>
<organism evidence="10 11">
    <name type="scientific">Paraconexibacter antarcticus</name>
    <dbReference type="NCBI Taxonomy" id="2949664"/>
    <lineage>
        <taxon>Bacteria</taxon>
        <taxon>Bacillati</taxon>
        <taxon>Actinomycetota</taxon>
        <taxon>Thermoleophilia</taxon>
        <taxon>Solirubrobacterales</taxon>
        <taxon>Paraconexibacteraceae</taxon>
        <taxon>Paraconexibacter</taxon>
    </lineage>
</organism>
<evidence type="ECO:0000313" key="11">
    <source>
        <dbReference type="Proteomes" id="UP001056035"/>
    </source>
</evidence>
<accession>A0ABY5DSU0</accession>
<feature type="domain" description="4Fe-4S ferredoxin-type" evidence="9">
    <location>
        <begin position="1"/>
        <end position="31"/>
    </location>
</feature>
<comment type="function">
    <text evidence="8">Ferredoxins are iron-sulfur proteins that transfer electrons in a wide variety of metabolic reactions.</text>
</comment>
<evidence type="ECO:0000256" key="7">
    <source>
        <dbReference type="ARBA" id="ARBA00023014"/>
    </source>
</evidence>
<dbReference type="InterPro" id="IPR017900">
    <property type="entry name" value="4Fe4S_Fe_S_CS"/>
</dbReference>
<dbReference type="Proteomes" id="UP001056035">
    <property type="component" value="Chromosome"/>
</dbReference>
<dbReference type="PRINTS" id="PR00354">
    <property type="entry name" value="7FE8SFRDOXIN"/>
</dbReference>
<dbReference type="PROSITE" id="PS51379">
    <property type="entry name" value="4FE4S_FER_2"/>
    <property type="match status" value="2"/>
</dbReference>
<evidence type="ECO:0000256" key="2">
    <source>
        <dbReference type="ARBA" id="ARBA00022448"/>
    </source>
</evidence>
<comment type="cofactor">
    <cofactor evidence="1 8">
        <name>[4Fe-4S] cluster</name>
        <dbReference type="ChEBI" id="CHEBI:49883"/>
    </cofactor>
</comment>
<dbReference type="PANTHER" id="PTHR42859:SF2">
    <property type="entry name" value="FERREDOXIN"/>
    <property type="match status" value="1"/>
</dbReference>
<keyword evidence="6 8" id="KW-0408">Iron</keyword>
<evidence type="ECO:0000256" key="6">
    <source>
        <dbReference type="ARBA" id="ARBA00023004"/>
    </source>
</evidence>
<gene>
    <name evidence="10" type="ORF">NBH00_21400</name>
</gene>
<evidence type="ECO:0000259" key="9">
    <source>
        <dbReference type="PROSITE" id="PS51379"/>
    </source>
</evidence>
<dbReference type="Gene3D" id="3.30.70.20">
    <property type="match status" value="1"/>
</dbReference>
<name>A0ABY5DSU0_9ACTN</name>
<dbReference type="PANTHER" id="PTHR42859">
    <property type="entry name" value="OXIDOREDUCTASE"/>
    <property type="match status" value="1"/>
</dbReference>
<evidence type="ECO:0000256" key="3">
    <source>
        <dbReference type="ARBA" id="ARBA00022485"/>
    </source>
</evidence>
<evidence type="ECO:0000256" key="4">
    <source>
        <dbReference type="ARBA" id="ARBA00022723"/>
    </source>
</evidence>
<dbReference type="EMBL" id="CP098502">
    <property type="protein sequence ID" value="UTI63887.1"/>
    <property type="molecule type" value="Genomic_DNA"/>
</dbReference>
<reference evidence="10 11" key="1">
    <citation type="submission" date="2022-06" db="EMBL/GenBank/DDBJ databases">
        <title>Paraconexibacter antarcticus.</title>
        <authorList>
            <person name="Kim C.S."/>
        </authorList>
    </citation>
    <scope>NUCLEOTIDE SEQUENCE [LARGE SCALE GENOMIC DNA]</scope>
    <source>
        <strain evidence="10 11">02-257</strain>
    </source>
</reference>
<evidence type="ECO:0000256" key="5">
    <source>
        <dbReference type="ARBA" id="ARBA00022982"/>
    </source>
</evidence>